<evidence type="ECO:0000313" key="3">
    <source>
        <dbReference type="Proteomes" id="UP000708208"/>
    </source>
</evidence>
<feature type="chain" id="PRO_5035301276" evidence="1">
    <location>
        <begin position="26"/>
        <end position="66"/>
    </location>
</feature>
<comment type="caution">
    <text evidence="2">The sequence shown here is derived from an EMBL/GenBank/DDBJ whole genome shotgun (WGS) entry which is preliminary data.</text>
</comment>
<keyword evidence="1" id="KW-0732">Signal</keyword>
<accession>A0A8J2KHH0</accession>
<evidence type="ECO:0000313" key="2">
    <source>
        <dbReference type="EMBL" id="CAG7786186.1"/>
    </source>
</evidence>
<dbReference type="EMBL" id="CAJVCH010312282">
    <property type="protein sequence ID" value="CAG7786186.1"/>
    <property type="molecule type" value="Genomic_DNA"/>
</dbReference>
<keyword evidence="3" id="KW-1185">Reference proteome</keyword>
<reference evidence="2" key="1">
    <citation type="submission" date="2021-06" db="EMBL/GenBank/DDBJ databases">
        <authorList>
            <person name="Hodson N. C."/>
            <person name="Mongue J. A."/>
            <person name="Jaron S. K."/>
        </authorList>
    </citation>
    <scope>NUCLEOTIDE SEQUENCE</scope>
</reference>
<feature type="signal peptide" evidence="1">
    <location>
        <begin position="1"/>
        <end position="25"/>
    </location>
</feature>
<evidence type="ECO:0000256" key="1">
    <source>
        <dbReference type="SAM" id="SignalP"/>
    </source>
</evidence>
<dbReference type="Proteomes" id="UP000708208">
    <property type="component" value="Unassembled WGS sequence"/>
</dbReference>
<sequence>MYGSQAPLFLTLLIIICTYVGGAIGQGVVVVQDNGRGVGVQAISWTSCGGDATVGSLNLDGYPNAG</sequence>
<gene>
    <name evidence="2" type="ORF">AFUS01_LOCUS24768</name>
</gene>
<protein>
    <submittedName>
        <fullName evidence="2">Uncharacterized protein</fullName>
    </submittedName>
</protein>
<organism evidence="2 3">
    <name type="scientific">Allacma fusca</name>
    <dbReference type="NCBI Taxonomy" id="39272"/>
    <lineage>
        <taxon>Eukaryota</taxon>
        <taxon>Metazoa</taxon>
        <taxon>Ecdysozoa</taxon>
        <taxon>Arthropoda</taxon>
        <taxon>Hexapoda</taxon>
        <taxon>Collembola</taxon>
        <taxon>Symphypleona</taxon>
        <taxon>Sminthuridae</taxon>
        <taxon>Allacma</taxon>
    </lineage>
</organism>
<dbReference type="AlphaFoldDB" id="A0A8J2KHH0"/>
<name>A0A8J2KHH0_9HEXA</name>
<proteinExistence type="predicted"/>